<dbReference type="AlphaFoldDB" id="X0V4C4"/>
<proteinExistence type="predicted"/>
<dbReference type="Pfam" id="PF16126">
    <property type="entry name" value="DUF4838"/>
    <property type="match status" value="1"/>
</dbReference>
<dbReference type="EMBL" id="BARS01024930">
    <property type="protein sequence ID" value="GAG13004.1"/>
    <property type="molecule type" value="Genomic_DNA"/>
</dbReference>
<protein>
    <submittedName>
        <fullName evidence="1">Uncharacterized protein</fullName>
    </submittedName>
</protein>
<dbReference type="InterPro" id="IPR032287">
    <property type="entry name" value="DUF4838"/>
</dbReference>
<reference evidence="1" key="1">
    <citation type="journal article" date="2014" name="Front. Microbiol.">
        <title>High frequency of phylogenetically diverse reductive dehalogenase-homologous genes in deep subseafloor sedimentary metagenomes.</title>
        <authorList>
            <person name="Kawai M."/>
            <person name="Futagami T."/>
            <person name="Toyoda A."/>
            <person name="Takaki Y."/>
            <person name="Nishi S."/>
            <person name="Hori S."/>
            <person name="Arai W."/>
            <person name="Tsubouchi T."/>
            <person name="Morono Y."/>
            <person name="Uchiyama I."/>
            <person name="Ito T."/>
            <person name="Fujiyama A."/>
            <person name="Inagaki F."/>
            <person name="Takami H."/>
        </authorList>
    </citation>
    <scope>NUCLEOTIDE SEQUENCE</scope>
    <source>
        <strain evidence="1">Expedition CK06-06</strain>
    </source>
</reference>
<feature type="non-terminal residue" evidence="1">
    <location>
        <position position="1"/>
    </location>
</feature>
<feature type="non-terminal residue" evidence="1">
    <location>
        <position position="268"/>
    </location>
</feature>
<evidence type="ECO:0000313" key="1">
    <source>
        <dbReference type="EMBL" id="GAG13004.1"/>
    </source>
</evidence>
<accession>X0V4C4</accession>
<gene>
    <name evidence="1" type="ORF">S01H1_39495</name>
</gene>
<name>X0V4C4_9ZZZZ</name>
<organism evidence="1">
    <name type="scientific">marine sediment metagenome</name>
    <dbReference type="NCBI Taxonomy" id="412755"/>
    <lineage>
        <taxon>unclassified sequences</taxon>
        <taxon>metagenomes</taxon>
        <taxon>ecological metagenomes</taxon>
    </lineage>
</organism>
<comment type="caution">
    <text evidence="1">The sequence shown here is derived from an EMBL/GenBank/DDBJ whole genome shotgun (WGS) entry which is preliminary data.</text>
</comment>
<sequence length="268" mass="30732">FRAYRDAGVRGIFAEVYGYDRGKIPFNELRPYLMSKLTWNPDLDLRALLRDFHLDYYGPKSGPKMLEFYHAVCDGQDTFEPESFSDQRLEKMERIVRRALPLADDDFARRRIQEALRGVVFMRLAKLIGQWDVQDGVMKNRADAPEAEALRQQFNELSEKLGDKDRLTQKDQLFKRAVLEPANDDLKLTVVPESGATVARIIDRKTGTDYALIYPPRSGRLVGGYQELTGFSWSSPGIFTPFKVKTDRKDKRGHSVTMVSDTVKPGFK</sequence>